<gene>
    <name evidence="1" type="ORF">AAF463_24120</name>
</gene>
<proteinExistence type="predicted"/>
<dbReference type="EMBL" id="CP158294">
    <property type="protein sequence ID" value="XBV47713.1"/>
    <property type="molecule type" value="Genomic_DNA"/>
</dbReference>
<organism evidence="1">
    <name type="scientific">Pantoea sp. BJ2</name>
    <dbReference type="NCBI Taxonomy" id="3141322"/>
    <lineage>
        <taxon>Bacteria</taxon>
        <taxon>Pseudomonadati</taxon>
        <taxon>Pseudomonadota</taxon>
        <taxon>Gammaproteobacteria</taxon>
        <taxon>Enterobacterales</taxon>
        <taxon>Erwiniaceae</taxon>
        <taxon>Pantoea</taxon>
    </lineage>
</organism>
<reference evidence="1" key="1">
    <citation type="submission" date="2024-06" db="EMBL/GenBank/DDBJ databases">
        <title>Multiomics insights into the TNT degradation mechanism by Pantoea sp. BJ2 isolated from an ammunition destruction site.</title>
        <authorList>
            <person name="Luo J."/>
        </authorList>
    </citation>
    <scope>NUCLEOTIDE SEQUENCE</scope>
    <source>
        <strain evidence="1">BJ2</strain>
        <plasmid evidence="1">plasmindB</plasmid>
    </source>
</reference>
<accession>A0AAU7U3Z3</accession>
<protein>
    <submittedName>
        <fullName evidence="1">Uncharacterized protein</fullName>
    </submittedName>
</protein>
<sequence>MFANWPLGAETLDISSNESKANDSRIIAMKHNLANPVSRLALLVSHLPEENQSEAKNKLLSLDTEQFTG</sequence>
<dbReference type="RefSeq" id="WP_350262760.1">
    <property type="nucleotide sequence ID" value="NZ_CP158294.1"/>
</dbReference>
<keyword evidence="1" id="KW-0614">Plasmid</keyword>
<name>A0AAU7U3Z3_9GAMM</name>
<geneLocation type="plasmid" evidence="1">
    <name>plasmindB</name>
</geneLocation>
<evidence type="ECO:0000313" key="1">
    <source>
        <dbReference type="EMBL" id="XBV47713.1"/>
    </source>
</evidence>
<dbReference type="AlphaFoldDB" id="A0AAU7U3Z3"/>